<dbReference type="SMART" id="SM00342">
    <property type="entry name" value="HTH_ARAC"/>
    <property type="match status" value="1"/>
</dbReference>
<evidence type="ECO:0000256" key="1">
    <source>
        <dbReference type="ARBA" id="ARBA00018672"/>
    </source>
</evidence>
<dbReference type="PROSITE" id="PS50110">
    <property type="entry name" value="RESPONSE_REGULATORY"/>
    <property type="match status" value="1"/>
</dbReference>
<comment type="caution">
    <text evidence="9">The sequence shown here is derived from an EMBL/GenBank/DDBJ whole genome shotgun (WGS) entry which is preliminary data.</text>
</comment>
<keyword evidence="10" id="KW-1185">Reference proteome</keyword>
<keyword evidence="2" id="KW-0805">Transcription regulation</keyword>
<dbReference type="Pfam" id="PF00072">
    <property type="entry name" value="Response_reg"/>
    <property type="match status" value="1"/>
</dbReference>
<organism evidence="9 10">
    <name type="scientific">Fusicatenibacter faecihominis</name>
    <dbReference type="NCBI Taxonomy" id="2881276"/>
    <lineage>
        <taxon>Bacteria</taxon>
        <taxon>Bacillati</taxon>
        <taxon>Bacillota</taxon>
        <taxon>Clostridia</taxon>
        <taxon>Lachnospirales</taxon>
        <taxon>Lachnospiraceae</taxon>
        <taxon>Fusicatenibacter</taxon>
    </lineage>
</organism>
<evidence type="ECO:0000313" key="10">
    <source>
        <dbReference type="Proteomes" id="UP001197875"/>
    </source>
</evidence>
<evidence type="ECO:0000256" key="3">
    <source>
        <dbReference type="ARBA" id="ARBA00023125"/>
    </source>
</evidence>
<dbReference type="PANTHER" id="PTHR43280:SF10">
    <property type="entry name" value="REGULATORY PROTEIN POCR"/>
    <property type="match status" value="1"/>
</dbReference>
<dbReference type="Pfam" id="PF12833">
    <property type="entry name" value="HTH_18"/>
    <property type="match status" value="1"/>
</dbReference>
<dbReference type="InterPro" id="IPR018062">
    <property type="entry name" value="HTH_AraC-typ_CS"/>
</dbReference>
<dbReference type="GO" id="GO:0000160">
    <property type="term" value="P:phosphorelay signal transduction system"/>
    <property type="evidence" value="ECO:0007669"/>
    <property type="project" value="InterPro"/>
</dbReference>
<dbReference type="InterPro" id="IPR011006">
    <property type="entry name" value="CheY-like_superfamily"/>
</dbReference>
<feature type="domain" description="Response regulatory" evidence="8">
    <location>
        <begin position="3"/>
        <end position="120"/>
    </location>
</feature>
<dbReference type="AlphaFoldDB" id="A0AAE3J809"/>
<dbReference type="PROSITE" id="PS00041">
    <property type="entry name" value="HTH_ARAC_FAMILY_1"/>
    <property type="match status" value="1"/>
</dbReference>
<dbReference type="SUPFAM" id="SSF52172">
    <property type="entry name" value="CheY-like"/>
    <property type="match status" value="1"/>
</dbReference>
<name>A0AAE3J809_9FIRM</name>
<feature type="modified residue" description="4-aspartylphosphate" evidence="6">
    <location>
        <position position="55"/>
    </location>
</feature>
<dbReference type="Gene3D" id="3.40.50.2300">
    <property type="match status" value="1"/>
</dbReference>
<evidence type="ECO:0000256" key="2">
    <source>
        <dbReference type="ARBA" id="ARBA00023015"/>
    </source>
</evidence>
<keyword evidence="3" id="KW-0238">DNA-binding</keyword>
<dbReference type="RefSeq" id="WP_227616299.1">
    <property type="nucleotide sequence ID" value="NZ_JAJEPR010000057.1"/>
</dbReference>
<evidence type="ECO:0000259" key="8">
    <source>
        <dbReference type="PROSITE" id="PS50110"/>
    </source>
</evidence>
<dbReference type="SMART" id="SM00448">
    <property type="entry name" value="REC"/>
    <property type="match status" value="1"/>
</dbReference>
<keyword evidence="4" id="KW-0804">Transcription</keyword>
<dbReference type="InterPro" id="IPR009057">
    <property type="entry name" value="Homeodomain-like_sf"/>
</dbReference>
<dbReference type="GO" id="GO:0003700">
    <property type="term" value="F:DNA-binding transcription factor activity"/>
    <property type="evidence" value="ECO:0007669"/>
    <property type="project" value="InterPro"/>
</dbReference>
<dbReference type="Gene3D" id="1.10.10.60">
    <property type="entry name" value="Homeodomain-like"/>
    <property type="match status" value="2"/>
</dbReference>
<evidence type="ECO:0000256" key="5">
    <source>
        <dbReference type="ARBA" id="ARBA00024867"/>
    </source>
</evidence>
<evidence type="ECO:0000256" key="4">
    <source>
        <dbReference type="ARBA" id="ARBA00023163"/>
    </source>
</evidence>
<dbReference type="PROSITE" id="PS01124">
    <property type="entry name" value="HTH_ARAC_FAMILY_2"/>
    <property type="match status" value="1"/>
</dbReference>
<dbReference type="Proteomes" id="UP001197875">
    <property type="component" value="Unassembled WGS sequence"/>
</dbReference>
<gene>
    <name evidence="9" type="ORF">LKD71_16965</name>
</gene>
<dbReference type="InterPro" id="IPR018060">
    <property type="entry name" value="HTH_AraC"/>
</dbReference>
<dbReference type="EMBL" id="JAJEPR010000057">
    <property type="protein sequence ID" value="MCC2191456.1"/>
    <property type="molecule type" value="Genomic_DNA"/>
</dbReference>
<reference evidence="9 10" key="1">
    <citation type="submission" date="2021-10" db="EMBL/GenBank/DDBJ databases">
        <title>Anaerobic single-cell dispensing facilitates the cultivation of human gut bacteria.</title>
        <authorList>
            <person name="Afrizal A."/>
        </authorList>
    </citation>
    <scope>NUCLEOTIDE SEQUENCE [LARGE SCALE GENOMIC DNA]</scope>
    <source>
        <strain evidence="9 10">CLA-AA-H277</strain>
    </source>
</reference>
<evidence type="ECO:0000256" key="6">
    <source>
        <dbReference type="PROSITE-ProRule" id="PRU00169"/>
    </source>
</evidence>
<accession>A0AAE3J809</accession>
<keyword evidence="6" id="KW-0597">Phosphoprotein</keyword>
<evidence type="ECO:0000259" key="7">
    <source>
        <dbReference type="PROSITE" id="PS01124"/>
    </source>
</evidence>
<dbReference type="InterPro" id="IPR020449">
    <property type="entry name" value="Tscrpt_reg_AraC-type_HTH"/>
</dbReference>
<dbReference type="PRINTS" id="PR00032">
    <property type="entry name" value="HTHARAC"/>
</dbReference>
<sequence length="529" mass="61383">MKTVLLVEDDYSVREYLKKAIAWKENGYCVIGEADNGVEALEVIREKLPDIMITDIQMPQMNGTELIHRIKEEGYATKSVVLSFYDDFEYVRNAMKDGAVDYILKHQLSEKTILTVLDGIEKTQQDENMNNVKKENSIMKRQLKKNQNAVKCGIFRKMMEGRTEDSFLEQFGIVGTDMTFAVAALQLKNSENTVFHEKSKEYDTDILGFSVCNIIEEILQEKGNGIACTENNQNYLIFFSCDGKGHEMFLEKKCSEVLYTVMGKIEEYLKLSSAIGLSKSYSALENVKQAFSQSAQALESVYYGGYGKLYLYSDTNFSEELNLMYGELQKTFTLAREENMLKEPLENFLEYVGREKLRPDLMRKLEDYISTNLLSFFNQLKTSFDKEIELPYNLYGNSLTYEECCRKLISCAAFIDEMQRKAQDCYERQEINDAVRYIRHNYNRNITLEEIAKSVNLSKVYFSQLFKNETGMNFTDFLIQFRIEEAAKLLKSTDMKVYEIAEQVGIPDQHYFNRLFKNITGVTPKKFRE</sequence>
<dbReference type="PANTHER" id="PTHR43280">
    <property type="entry name" value="ARAC-FAMILY TRANSCRIPTIONAL REGULATOR"/>
    <property type="match status" value="1"/>
</dbReference>
<evidence type="ECO:0000313" key="9">
    <source>
        <dbReference type="EMBL" id="MCC2191456.1"/>
    </source>
</evidence>
<dbReference type="GO" id="GO:0043565">
    <property type="term" value="F:sequence-specific DNA binding"/>
    <property type="evidence" value="ECO:0007669"/>
    <property type="project" value="InterPro"/>
</dbReference>
<feature type="domain" description="HTH araC/xylS-type" evidence="7">
    <location>
        <begin position="432"/>
        <end position="529"/>
    </location>
</feature>
<dbReference type="InterPro" id="IPR001789">
    <property type="entry name" value="Sig_transdc_resp-reg_receiver"/>
</dbReference>
<dbReference type="SUPFAM" id="SSF46689">
    <property type="entry name" value="Homeodomain-like"/>
    <property type="match status" value="2"/>
</dbReference>
<dbReference type="CDD" id="cd17536">
    <property type="entry name" value="REC_YesN-like"/>
    <property type="match status" value="1"/>
</dbReference>
<comment type="function">
    <text evidence="5">May play the central regulatory role in sporulation. It may be an element of the effector pathway responsible for the activation of sporulation genes in response to nutritional stress. Spo0A may act in concert with spo0H (a sigma factor) to control the expression of some genes that are critical to the sporulation process.</text>
</comment>
<proteinExistence type="predicted"/>
<protein>
    <recommendedName>
        <fullName evidence="1">Stage 0 sporulation protein A homolog</fullName>
    </recommendedName>
</protein>